<feature type="compositionally biased region" description="Polar residues" evidence="1">
    <location>
        <begin position="59"/>
        <end position="68"/>
    </location>
</feature>
<evidence type="ECO:0000313" key="2">
    <source>
        <dbReference type="EMBL" id="KAK2171384.1"/>
    </source>
</evidence>
<gene>
    <name evidence="2" type="ORF">NP493_1073g00002</name>
</gene>
<dbReference type="PANTHER" id="PTHR14918">
    <property type="entry name" value="KICSTOR COMPLEX PROTEIN SZT2"/>
    <property type="match status" value="1"/>
</dbReference>
<feature type="region of interest" description="Disordered" evidence="1">
    <location>
        <begin position="695"/>
        <end position="723"/>
    </location>
</feature>
<feature type="compositionally biased region" description="Polar residues" evidence="1">
    <location>
        <begin position="130"/>
        <end position="143"/>
    </location>
</feature>
<name>A0AAD9NLB9_RIDPI</name>
<sequence>MQASPQDGPSPQQTAIRSVPFAFDLLGLLSKCQQVELLFSTCIQDPHETSHTKRHRRQSTTSGSTAHNISMDVSHPNSTLFSLLLDSLRGIHDREIQLTNDQCGQLIDLITRRDRDVESHPLPIGRVRSRQPSSGETGQSVDESSASTSFSAMSMKSLLKSDNVSQSDSSKHRAAPRTPLVSPRAKVKGQDDRTSLDKPVERVSRCAKVRSKMSHDRDLNSANRWSCFVKSVNGSHMIFSFIPSSYEDLCALTEAQRQDCTRHDSMEKEEARTVGPMSSPCASSPCVSRTEGDHVTRDAQVDDVDVALSAICSCPAIPNGHMSVPLPLYTYNYKLNLLPQIDELHSSLLESCPSHKRGHGAQEGCEPASPGGGGERRRWSEGDRRARLWTEREREEAGGDDIYGDQLDLRTHCRQLSDTFLRCFVTAVFKSLQHGCDIDCHDIEAAINNICEESTPLEIDVTRFVYSVCGHVRQRIERLNRARIAHEDNEDIRKTIPNTTVLQFPLALLQGSESDCEAVVGLHTLIRDKFDAIMAKSFKPVPSNPDFFFYCLPTSCEKQRSSESEKVASDDPETDQKPLTSDENEVFIEDYMDEGEDELSEHFSNVSNHDSGTLDDVDDFAETNDDRKNILLILSQNVAGELKECLSDLTSEVNLSDLQITLDIICLMLPPETDVTETSSRPCYYRMTSHMSQVSYTSTSPPASDVLGETDDLASLPTTTDAG</sequence>
<feature type="region of interest" description="Disordered" evidence="1">
    <location>
        <begin position="160"/>
        <end position="202"/>
    </location>
</feature>
<feature type="region of interest" description="Disordered" evidence="1">
    <location>
        <begin position="120"/>
        <end position="148"/>
    </location>
</feature>
<keyword evidence="3" id="KW-1185">Reference proteome</keyword>
<accession>A0AAD9NLB9</accession>
<evidence type="ECO:0000256" key="1">
    <source>
        <dbReference type="SAM" id="MobiDB-lite"/>
    </source>
</evidence>
<feature type="region of interest" description="Disordered" evidence="1">
    <location>
        <begin position="269"/>
        <end position="289"/>
    </location>
</feature>
<evidence type="ECO:0000313" key="3">
    <source>
        <dbReference type="Proteomes" id="UP001209878"/>
    </source>
</evidence>
<proteinExistence type="predicted"/>
<organism evidence="2 3">
    <name type="scientific">Ridgeia piscesae</name>
    <name type="common">Tubeworm</name>
    <dbReference type="NCBI Taxonomy" id="27915"/>
    <lineage>
        <taxon>Eukaryota</taxon>
        <taxon>Metazoa</taxon>
        <taxon>Spiralia</taxon>
        <taxon>Lophotrochozoa</taxon>
        <taxon>Annelida</taxon>
        <taxon>Polychaeta</taxon>
        <taxon>Sedentaria</taxon>
        <taxon>Canalipalpata</taxon>
        <taxon>Sabellida</taxon>
        <taxon>Siboglinidae</taxon>
        <taxon>Ridgeia</taxon>
    </lineage>
</organism>
<dbReference type="EMBL" id="JAODUO010001071">
    <property type="protein sequence ID" value="KAK2171384.1"/>
    <property type="molecule type" value="Genomic_DNA"/>
</dbReference>
<dbReference type="PANTHER" id="PTHR14918:SF3">
    <property type="entry name" value="KICSTOR COMPLEX PROTEIN SZT2"/>
    <property type="match status" value="1"/>
</dbReference>
<reference evidence="2" key="1">
    <citation type="journal article" date="2023" name="Mol. Biol. Evol.">
        <title>Third-Generation Sequencing Reveals the Adaptive Role of the Epigenome in Three Deep-Sea Polychaetes.</title>
        <authorList>
            <person name="Perez M."/>
            <person name="Aroh O."/>
            <person name="Sun Y."/>
            <person name="Lan Y."/>
            <person name="Juniper S.K."/>
            <person name="Young C.R."/>
            <person name="Angers B."/>
            <person name="Qian P.Y."/>
        </authorList>
    </citation>
    <scope>NUCLEOTIDE SEQUENCE</scope>
    <source>
        <strain evidence="2">R07B-5</strain>
    </source>
</reference>
<feature type="region of interest" description="Disordered" evidence="1">
    <location>
        <begin position="562"/>
        <end position="582"/>
    </location>
</feature>
<protein>
    <submittedName>
        <fullName evidence="2">Uncharacterized protein</fullName>
    </submittedName>
</protein>
<dbReference type="InterPro" id="IPR033228">
    <property type="entry name" value="SZT2"/>
</dbReference>
<feature type="compositionally biased region" description="Basic and acidic residues" evidence="1">
    <location>
        <begin position="188"/>
        <end position="202"/>
    </location>
</feature>
<dbReference type="Proteomes" id="UP001209878">
    <property type="component" value="Unassembled WGS sequence"/>
</dbReference>
<dbReference type="GO" id="GO:0005777">
    <property type="term" value="C:peroxisome"/>
    <property type="evidence" value="ECO:0007669"/>
    <property type="project" value="InterPro"/>
</dbReference>
<feature type="region of interest" description="Disordered" evidence="1">
    <location>
        <begin position="47"/>
        <end position="72"/>
    </location>
</feature>
<feature type="region of interest" description="Disordered" evidence="1">
    <location>
        <begin position="355"/>
        <end position="382"/>
    </location>
</feature>
<dbReference type="AlphaFoldDB" id="A0AAD9NLB9"/>
<comment type="caution">
    <text evidence="2">The sequence shown here is derived from an EMBL/GenBank/DDBJ whole genome shotgun (WGS) entry which is preliminary data.</text>
</comment>